<dbReference type="SUPFAM" id="SSF103473">
    <property type="entry name" value="MFS general substrate transporter"/>
    <property type="match status" value="1"/>
</dbReference>
<gene>
    <name evidence="7" type="ORF">D3272_12930</name>
</gene>
<feature type="transmembrane region" description="Helical" evidence="5">
    <location>
        <begin position="280"/>
        <end position="304"/>
    </location>
</feature>
<dbReference type="EMBL" id="QYBC01000010">
    <property type="protein sequence ID" value="RYB04353.1"/>
    <property type="molecule type" value="Genomic_DNA"/>
</dbReference>
<feature type="transmembrane region" description="Helical" evidence="5">
    <location>
        <begin position="97"/>
        <end position="117"/>
    </location>
</feature>
<proteinExistence type="predicted"/>
<comment type="subcellular location">
    <subcellularLocation>
        <location evidence="1">Membrane</location>
        <topology evidence="1">Multi-pass membrane protein</topology>
    </subcellularLocation>
</comment>
<comment type="caution">
    <text evidence="7">The sequence shown here is derived from an EMBL/GenBank/DDBJ whole genome shotgun (WGS) entry which is preliminary data.</text>
</comment>
<evidence type="ECO:0000259" key="6">
    <source>
        <dbReference type="PROSITE" id="PS50850"/>
    </source>
</evidence>
<dbReference type="GO" id="GO:0016020">
    <property type="term" value="C:membrane"/>
    <property type="evidence" value="ECO:0007669"/>
    <property type="project" value="UniProtKB-SubCell"/>
</dbReference>
<dbReference type="Gene3D" id="1.20.1250.20">
    <property type="entry name" value="MFS general substrate transporter like domains"/>
    <property type="match status" value="2"/>
</dbReference>
<feature type="transmembrane region" description="Helical" evidence="5">
    <location>
        <begin position="403"/>
        <end position="426"/>
    </location>
</feature>
<dbReference type="InterPro" id="IPR036259">
    <property type="entry name" value="MFS_trans_sf"/>
</dbReference>
<evidence type="ECO:0000256" key="1">
    <source>
        <dbReference type="ARBA" id="ARBA00004141"/>
    </source>
</evidence>
<keyword evidence="8" id="KW-1185">Reference proteome</keyword>
<feature type="transmembrane region" description="Helical" evidence="5">
    <location>
        <begin position="373"/>
        <end position="397"/>
    </location>
</feature>
<keyword evidence="4 5" id="KW-0472">Membrane</keyword>
<protein>
    <submittedName>
        <fullName evidence="7">MFS transporter</fullName>
    </submittedName>
</protein>
<dbReference type="PANTHER" id="PTHR11662:SF399">
    <property type="entry name" value="FI19708P1-RELATED"/>
    <property type="match status" value="1"/>
</dbReference>
<keyword evidence="2 5" id="KW-0812">Transmembrane</keyword>
<evidence type="ECO:0000313" key="7">
    <source>
        <dbReference type="EMBL" id="RYB04353.1"/>
    </source>
</evidence>
<name>A0A4Q2RDE8_9HYPH</name>
<dbReference type="InterPro" id="IPR020846">
    <property type="entry name" value="MFS_dom"/>
</dbReference>
<evidence type="ECO:0000256" key="5">
    <source>
        <dbReference type="SAM" id="Phobius"/>
    </source>
</evidence>
<feature type="domain" description="Major facilitator superfamily (MFS) profile" evidence="6">
    <location>
        <begin position="25"/>
        <end position="432"/>
    </location>
</feature>
<dbReference type="PROSITE" id="PS50850">
    <property type="entry name" value="MFS"/>
    <property type="match status" value="1"/>
</dbReference>
<dbReference type="InterPro" id="IPR011701">
    <property type="entry name" value="MFS"/>
</dbReference>
<feature type="transmembrane region" description="Helical" evidence="5">
    <location>
        <begin position="20"/>
        <end position="38"/>
    </location>
</feature>
<dbReference type="GO" id="GO:0022857">
    <property type="term" value="F:transmembrane transporter activity"/>
    <property type="evidence" value="ECO:0007669"/>
    <property type="project" value="InterPro"/>
</dbReference>
<evidence type="ECO:0000256" key="2">
    <source>
        <dbReference type="ARBA" id="ARBA00022692"/>
    </source>
</evidence>
<dbReference type="Pfam" id="PF07690">
    <property type="entry name" value="MFS_1"/>
    <property type="match status" value="1"/>
</dbReference>
<organism evidence="7 8">
    <name type="scientific">Lichenibacterium ramalinae</name>
    <dbReference type="NCBI Taxonomy" id="2316527"/>
    <lineage>
        <taxon>Bacteria</taxon>
        <taxon>Pseudomonadati</taxon>
        <taxon>Pseudomonadota</taxon>
        <taxon>Alphaproteobacteria</taxon>
        <taxon>Hyphomicrobiales</taxon>
        <taxon>Lichenihabitantaceae</taxon>
        <taxon>Lichenibacterium</taxon>
    </lineage>
</organism>
<feature type="transmembrane region" description="Helical" evidence="5">
    <location>
        <begin position="341"/>
        <end position="361"/>
    </location>
</feature>
<evidence type="ECO:0000313" key="8">
    <source>
        <dbReference type="Proteomes" id="UP000289411"/>
    </source>
</evidence>
<dbReference type="AlphaFoldDB" id="A0A4Q2RDE8"/>
<dbReference type="OrthoDB" id="9784658at2"/>
<keyword evidence="3 5" id="KW-1133">Transmembrane helix</keyword>
<dbReference type="Proteomes" id="UP000289411">
    <property type="component" value="Unassembled WGS sequence"/>
</dbReference>
<evidence type="ECO:0000256" key="3">
    <source>
        <dbReference type="ARBA" id="ARBA00022989"/>
    </source>
</evidence>
<sequence>MSSITRPLAAAAAETGPRSGVRWRIFGIVFLLVTLNLVDRTALSIAMPTIAKEFDLSPTLQGVLLSAFFWSYAALQIPGGWLIDRFGPRRLITGATVLWGLFQTLAAFATGGLSLLLTRVGLGAAEAPLFPSGARLSADWLAPGERGRGAVLMDSGGPLGAAFGGVVIASLILTFGSWRTAFLIAGLATMAVGFVAWRYLRDDPATHPGVNAAELAHIRGEGSTSRVADVAAVPEAIAPRSVAGLLAGRMGWAMINFGLLTWGPSYLVQARHFDLKQIGYSTFVIFLCGMAGSLFAGFTADALINRGYARAGVYKAMLAVSGSATLVSFLVLPQVADPVGAIAVLSTTLFFLYWGSLYWSLPALLAPRGKIGLLGGVMNCAGSVSGVAVPIITGALLQATGAYGAVLAFFAACAGLYILGTLMIAFPRKAAETV</sequence>
<evidence type="ECO:0000256" key="4">
    <source>
        <dbReference type="ARBA" id="ARBA00023136"/>
    </source>
</evidence>
<feature type="transmembrane region" description="Helical" evidence="5">
    <location>
        <begin position="316"/>
        <end position="335"/>
    </location>
</feature>
<dbReference type="PANTHER" id="PTHR11662">
    <property type="entry name" value="SOLUTE CARRIER FAMILY 17"/>
    <property type="match status" value="1"/>
</dbReference>
<dbReference type="RefSeq" id="WP_129219628.1">
    <property type="nucleotide sequence ID" value="NZ_QYBC01000010.1"/>
</dbReference>
<reference evidence="7 8" key="1">
    <citation type="submission" date="2018-09" db="EMBL/GenBank/DDBJ databases">
        <authorList>
            <person name="Grouzdev D.S."/>
            <person name="Krutkina M.S."/>
        </authorList>
    </citation>
    <scope>NUCLEOTIDE SEQUENCE [LARGE SCALE GENOMIC DNA]</scope>
    <source>
        <strain evidence="7 8">RmlP001</strain>
    </source>
</reference>
<dbReference type="InterPro" id="IPR050382">
    <property type="entry name" value="MFS_Na/Anion_cotransporter"/>
</dbReference>
<accession>A0A4Q2RDE8</accession>
<feature type="transmembrane region" description="Helical" evidence="5">
    <location>
        <begin position="181"/>
        <end position="200"/>
    </location>
</feature>
<feature type="transmembrane region" description="Helical" evidence="5">
    <location>
        <begin position="59"/>
        <end position="77"/>
    </location>
</feature>
<reference evidence="7 8" key="2">
    <citation type="submission" date="2019-02" db="EMBL/GenBank/DDBJ databases">
        <title>'Lichenibacterium ramalinii' gen. nov. sp. nov., 'Lichenibacterium minor' gen. nov. sp. nov.</title>
        <authorList>
            <person name="Pankratov T."/>
        </authorList>
    </citation>
    <scope>NUCLEOTIDE SEQUENCE [LARGE SCALE GENOMIC DNA]</scope>
    <source>
        <strain evidence="7 8">RmlP001</strain>
    </source>
</reference>
<dbReference type="CDD" id="cd17319">
    <property type="entry name" value="MFS_ExuT_GudP_like"/>
    <property type="match status" value="1"/>
</dbReference>
<feature type="transmembrane region" description="Helical" evidence="5">
    <location>
        <begin position="156"/>
        <end position="175"/>
    </location>
</feature>